<dbReference type="PANTHER" id="PTHR42829:SF2">
    <property type="entry name" value="NADH-UBIQUINONE OXIDOREDUCTASE CHAIN 5"/>
    <property type="match status" value="1"/>
</dbReference>
<dbReference type="EC" id="7.1.1.2" evidence="2"/>
<keyword evidence="3 8" id="KW-0812">Transmembrane</keyword>
<dbReference type="AlphaFoldDB" id="Q15K55"/>
<evidence type="ECO:0000256" key="1">
    <source>
        <dbReference type="ARBA" id="ARBA00004141"/>
    </source>
</evidence>
<dbReference type="GO" id="GO:0042773">
    <property type="term" value="P:ATP synthesis coupled electron transport"/>
    <property type="evidence" value="ECO:0007669"/>
    <property type="project" value="InterPro"/>
</dbReference>
<feature type="transmembrane region" description="Helical" evidence="8">
    <location>
        <begin position="349"/>
        <end position="371"/>
    </location>
</feature>
<feature type="transmembrane region" description="Helical" evidence="8">
    <location>
        <begin position="80"/>
        <end position="104"/>
    </location>
</feature>
<feature type="transmembrane region" description="Helical" evidence="8">
    <location>
        <begin position="181"/>
        <end position="207"/>
    </location>
</feature>
<dbReference type="GO" id="GO:0008137">
    <property type="term" value="F:NADH dehydrogenase (ubiquinone) activity"/>
    <property type="evidence" value="ECO:0007669"/>
    <property type="project" value="UniProtKB-EC"/>
</dbReference>
<feature type="transmembrane region" description="Helical" evidence="8">
    <location>
        <begin position="273"/>
        <end position="294"/>
    </location>
</feature>
<feature type="transmembrane region" description="Helical" evidence="8">
    <location>
        <begin position="392"/>
        <end position="417"/>
    </location>
</feature>
<sequence length="479" mass="52897">MLSTIIAMSLILWSISALYLMNFTVTTTMAWPLLKWNTMSTEMMALFDFSSVLFFAVVLTIYISVLCFTTTYMHPDISNLFLLILTLFVFSMALLIFIPSLLFLMMGWDGLGMTSYLLVIYYNTDTALASGMLTALTNRLGDGLLVAAIPLYLYSGASTSFMALCLIAAMTKSAQMPFSAWLPAAMAAPTPVSALVHSSTLVTAGVYLLVRFSPALSQYLLHTLIGVGFLTCFMASMAALCEYDLKKIVALSTLSQLGLMMFCIGSSNPSMCFFHLMSHALFKALLFICCGMIIHSTSHTQDLRFLGSITVSMPMTAAVFNIANFSLCGVPFTAGFYSKDSIIESTLNGNMPIFVSLCFYLMVCATCAYTARLSWLLSWAPYKGTVSPTDESYIVLSSYATLGSGAVMGGAGLFWATSPTLSITFPPMMKMFTLTMMIMWVIYYMSLPMYFTFFNSTMWFMSLFSLFNSDTHHMSKKEK</sequence>
<evidence type="ECO:0000256" key="2">
    <source>
        <dbReference type="ARBA" id="ARBA00012944"/>
    </source>
</evidence>
<evidence type="ECO:0000259" key="9">
    <source>
        <dbReference type="Pfam" id="PF00361"/>
    </source>
</evidence>
<keyword evidence="4 8" id="KW-1133">Transmembrane helix</keyword>
<evidence type="ECO:0000256" key="4">
    <source>
        <dbReference type="ARBA" id="ARBA00022989"/>
    </source>
</evidence>
<dbReference type="Pfam" id="PF00361">
    <property type="entry name" value="Proton_antipo_M"/>
    <property type="match status" value="1"/>
</dbReference>
<gene>
    <name evidence="10" type="primary">NAD5</name>
</gene>
<evidence type="ECO:0000256" key="3">
    <source>
        <dbReference type="ARBA" id="ARBA00022692"/>
    </source>
</evidence>
<evidence type="ECO:0000256" key="5">
    <source>
        <dbReference type="ARBA" id="ARBA00023136"/>
    </source>
</evidence>
<dbReference type="InterPro" id="IPR001750">
    <property type="entry name" value="ND/Mrp_TM"/>
</dbReference>
<comment type="catalytic activity">
    <reaction evidence="7">
        <text>a ubiquinone + NADH + 5 H(+)(in) = a ubiquinol + NAD(+) + 4 H(+)(out)</text>
        <dbReference type="Rhea" id="RHEA:29091"/>
        <dbReference type="Rhea" id="RHEA-COMP:9565"/>
        <dbReference type="Rhea" id="RHEA-COMP:9566"/>
        <dbReference type="ChEBI" id="CHEBI:15378"/>
        <dbReference type="ChEBI" id="CHEBI:16389"/>
        <dbReference type="ChEBI" id="CHEBI:17976"/>
        <dbReference type="ChEBI" id="CHEBI:57540"/>
        <dbReference type="ChEBI" id="CHEBI:57945"/>
        <dbReference type="EC" id="7.1.1.2"/>
    </reaction>
</comment>
<feature type="transmembrane region" description="Helical" evidence="8">
    <location>
        <begin position="143"/>
        <end position="169"/>
    </location>
</feature>
<feature type="transmembrane region" description="Helical" evidence="8">
    <location>
        <begin position="437"/>
        <end position="467"/>
    </location>
</feature>
<feature type="transmembrane region" description="Helical" evidence="8">
    <location>
        <begin position="116"/>
        <end position="137"/>
    </location>
</feature>
<dbReference type="PANTHER" id="PTHR42829">
    <property type="entry name" value="NADH-UBIQUINONE OXIDOREDUCTASE CHAIN 5"/>
    <property type="match status" value="1"/>
</dbReference>
<protein>
    <recommendedName>
        <fullName evidence="2">NADH:ubiquinone reductase (H(+)-translocating)</fullName>
        <ecNumber evidence="2">7.1.1.2</ecNumber>
    </recommendedName>
    <alternativeName>
        <fullName evidence="6">NADH dehydrogenase subunit 5</fullName>
    </alternativeName>
</protein>
<organism evidence="10">
    <name type="scientific">Flustrellidra hispida</name>
    <dbReference type="NCBI Taxonomy" id="97271"/>
    <lineage>
        <taxon>Eukaryota</taxon>
        <taxon>Metazoa</taxon>
        <taxon>Spiralia</taxon>
        <taxon>Lophotrochozoa</taxon>
        <taxon>Bryozoa</taxon>
        <taxon>Gymnolaemata</taxon>
        <taxon>Ctenostomatida</taxon>
        <taxon>Flustrellidridae</taxon>
        <taxon>Flustrellidra</taxon>
    </lineage>
</organism>
<name>Q15K55_9BILA</name>
<keyword evidence="10" id="KW-0496">Mitochondrion</keyword>
<dbReference type="GO" id="GO:0003954">
    <property type="term" value="F:NADH dehydrogenase activity"/>
    <property type="evidence" value="ECO:0007669"/>
    <property type="project" value="TreeGrafter"/>
</dbReference>
<evidence type="ECO:0000256" key="6">
    <source>
        <dbReference type="ARBA" id="ARBA00031027"/>
    </source>
</evidence>
<feature type="transmembrane region" description="Helical" evidence="8">
    <location>
        <begin position="6"/>
        <end position="34"/>
    </location>
</feature>
<dbReference type="GO" id="GO:0015990">
    <property type="term" value="P:electron transport coupled proton transport"/>
    <property type="evidence" value="ECO:0007669"/>
    <property type="project" value="TreeGrafter"/>
</dbReference>
<proteinExistence type="predicted"/>
<evidence type="ECO:0000256" key="8">
    <source>
        <dbReference type="SAM" id="Phobius"/>
    </source>
</evidence>
<keyword evidence="5 8" id="KW-0472">Membrane</keyword>
<comment type="subcellular location">
    <subcellularLocation>
        <location evidence="1">Membrane</location>
        <topology evidence="1">Multi-pass membrane protein</topology>
    </subcellularLocation>
</comment>
<feature type="domain" description="NADH:quinone oxidoreductase/Mrp antiporter transmembrane" evidence="9">
    <location>
        <begin position="100"/>
        <end position="359"/>
    </location>
</feature>
<geneLocation type="mitochondrion" evidence="10"/>
<feature type="transmembrane region" description="Helical" evidence="8">
    <location>
        <begin position="46"/>
        <end position="74"/>
    </location>
</feature>
<evidence type="ECO:0000256" key="7">
    <source>
        <dbReference type="ARBA" id="ARBA00049551"/>
    </source>
</evidence>
<reference evidence="10" key="1">
    <citation type="journal article" date="2006" name="Mol. Phylogenet. Evol.">
        <title>The complete mitochondrial genome of Flustrellidra hispida and the phylogenetic position of Bryozoa among the Metazoa.</title>
        <authorList>
            <person name="Waeschenbach A."/>
            <person name="Telford M.J."/>
            <person name="Porter J.S."/>
            <person name="Littlewood D.T."/>
        </authorList>
    </citation>
    <scope>NUCLEOTIDE SEQUENCE</scope>
</reference>
<dbReference type="EMBL" id="DQ157889">
    <property type="protein sequence ID" value="AAZ76747.1"/>
    <property type="molecule type" value="Genomic_DNA"/>
</dbReference>
<accession>Q15K55</accession>
<evidence type="ECO:0000313" key="10">
    <source>
        <dbReference type="EMBL" id="AAZ76747.1"/>
    </source>
</evidence>
<dbReference type="InterPro" id="IPR003945">
    <property type="entry name" value="NU5C-like"/>
</dbReference>
<dbReference type="PRINTS" id="PR01434">
    <property type="entry name" value="NADHDHGNASE5"/>
</dbReference>
<dbReference type="GO" id="GO:0016020">
    <property type="term" value="C:membrane"/>
    <property type="evidence" value="ECO:0007669"/>
    <property type="project" value="UniProtKB-SubCell"/>
</dbReference>
<feature type="transmembrane region" description="Helical" evidence="8">
    <location>
        <begin position="315"/>
        <end position="337"/>
    </location>
</feature>
<feature type="transmembrane region" description="Helical" evidence="8">
    <location>
        <begin position="219"/>
        <end position="241"/>
    </location>
</feature>